<feature type="domain" description="3-keto-alpha-glucoside-1,2-lyase/3-keto-2-hydroxy-glucal hydratase" evidence="1">
    <location>
        <begin position="38"/>
        <end position="242"/>
    </location>
</feature>
<reference evidence="3" key="1">
    <citation type="submission" date="2014-11" db="EMBL/GenBank/DDBJ databases">
        <title>Genome sequencing of Roseivirga sp. D-25.</title>
        <authorList>
            <person name="Selvaratnam C."/>
            <person name="Thevarajoo S."/>
            <person name="Goh K.M."/>
            <person name="Eee R."/>
            <person name="Chan K.-G."/>
            <person name="Chong C.S."/>
        </authorList>
    </citation>
    <scope>NUCLEOTIDE SEQUENCE [LARGE SCALE GENOMIC DNA]</scope>
    <source>
        <strain evidence="3">D-25</strain>
    </source>
</reference>
<dbReference type="Proteomes" id="UP000036908">
    <property type="component" value="Unassembled WGS sequence"/>
</dbReference>
<dbReference type="PROSITE" id="PS51257">
    <property type="entry name" value="PROKAR_LIPOPROTEIN"/>
    <property type="match status" value="1"/>
</dbReference>
<dbReference type="EMBL" id="JSVA01000002">
    <property type="protein sequence ID" value="KOF04421.1"/>
    <property type="molecule type" value="Genomic_DNA"/>
</dbReference>
<protein>
    <recommendedName>
        <fullName evidence="1">3-keto-alpha-glucoside-1,2-lyase/3-keto-2-hydroxy-glucal hydratase domain-containing protein</fullName>
    </recommendedName>
</protein>
<dbReference type="InterPro" id="IPR010496">
    <property type="entry name" value="AL/BT2_dom"/>
</dbReference>
<organism evidence="2 3">
    <name type="scientific">Roseivirga seohaensis subsp. aquiponti</name>
    <dbReference type="NCBI Taxonomy" id="1566026"/>
    <lineage>
        <taxon>Bacteria</taxon>
        <taxon>Pseudomonadati</taxon>
        <taxon>Bacteroidota</taxon>
        <taxon>Cytophagia</taxon>
        <taxon>Cytophagales</taxon>
        <taxon>Roseivirgaceae</taxon>
        <taxon>Roseivirga</taxon>
    </lineage>
</organism>
<dbReference type="PATRIC" id="fig|1566026.4.peg.1637"/>
<evidence type="ECO:0000313" key="2">
    <source>
        <dbReference type="EMBL" id="KOF04421.1"/>
    </source>
</evidence>
<dbReference type="AlphaFoldDB" id="A0A0L8AQ98"/>
<accession>A0A0L8AQ98</accession>
<dbReference type="GO" id="GO:0016787">
    <property type="term" value="F:hydrolase activity"/>
    <property type="evidence" value="ECO:0007669"/>
    <property type="project" value="InterPro"/>
</dbReference>
<dbReference type="Pfam" id="PF06439">
    <property type="entry name" value="3keto-disac_hyd"/>
    <property type="match status" value="1"/>
</dbReference>
<comment type="caution">
    <text evidence="2">The sequence shown here is derived from an EMBL/GenBank/DDBJ whole genome shotgun (WGS) entry which is preliminary data.</text>
</comment>
<evidence type="ECO:0000313" key="3">
    <source>
        <dbReference type="Proteomes" id="UP000036908"/>
    </source>
</evidence>
<dbReference type="Gene3D" id="2.60.120.560">
    <property type="entry name" value="Exo-inulinase, domain 1"/>
    <property type="match status" value="1"/>
</dbReference>
<keyword evidence="3" id="KW-1185">Reference proteome</keyword>
<proteinExistence type="predicted"/>
<dbReference type="RefSeq" id="WP_053221839.1">
    <property type="nucleotide sequence ID" value="NZ_JSVA01000002.1"/>
</dbReference>
<dbReference type="OrthoDB" id="9806233at2"/>
<gene>
    <name evidence="2" type="ORF">OB69_01070</name>
</gene>
<name>A0A0L8AQ98_9BACT</name>
<evidence type="ECO:0000259" key="1">
    <source>
        <dbReference type="Pfam" id="PF06439"/>
    </source>
</evidence>
<sequence>MKRQYSLVFLFVTFLAVSCGNSKSNEEKSINNTNQTEEWISLFNGNDFSGWEMYGEEPIMEQWQIVDGTIACNVGLGEKNAGFNRSIMTTEDYSNFELELEYKISKGGNSGIFYHVVQLEGNGHDYLTGPEFQLLDDEFSRSESEANKMVGANYAMHAPSETKKPNPFMEWNKIKIVYKDGHVEHWLNDEKILEFEEGSEDWYERKEAGKWAKYEFYAKSKTGRISLQNHGDEVYFRNIRIKEL</sequence>